<feature type="transmembrane region" description="Helical" evidence="1">
    <location>
        <begin position="6"/>
        <end position="28"/>
    </location>
</feature>
<protein>
    <recommendedName>
        <fullName evidence="6">DUF4870 domain-containing protein</fullName>
    </recommendedName>
</protein>
<dbReference type="OrthoDB" id="329551at2157"/>
<keyword evidence="1" id="KW-0472">Membrane</keyword>
<evidence type="ECO:0008006" key="6">
    <source>
        <dbReference type="Google" id="ProtNLM"/>
    </source>
</evidence>
<gene>
    <name evidence="2" type="ORF">FAD_1096</name>
    <name evidence="3" type="ORF">HLB00_00885</name>
</gene>
<proteinExistence type="predicted"/>
<dbReference type="GeneID" id="16024325"/>
<dbReference type="AlphaFoldDB" id="A0A1V0N4E8"/>
<feature type="transmembrane region" description="Helical" evidence="1">
    <location>
        <begin position="40"/>
        <end position="63"/>
    </location>
</feature>
<evidence type="ECO:0000313" key="3">
    <source>
        <dbReference type="EMBL" id="NOL59394.1"/>
    </source>
</evidence>
<keyword evidence="1" id="KW-0812">Transmembrane</keyword>
<keyword evidence="1" id="KW-1133">Transmembrane helix</keyword>
<evidence type="ECO:0000313" key="5">
    <source>
        <dbReference type="Proteomes" id="UP000546917"/>
    </source>
</evidence>
<reference evidence="2 4" key="1">
    <citation type="submission" date="2011-10" db="EMBL/GenBank/DDBJ databases">
        <title>Metabolic and evolutionary patterns in the extreme acidophile Ferroplasma acidiphilum.</title>
        <authorList>
            <person name="Golyshina O.V."/>
            <person name="Kozyavkin S.A."/>
            <person name="Tatusov R.L."/>
            <person name="Slesarev A.I."/>
            <person name="Golyshin P.N."/>
        </authorList>
    </citation>
    <scope>NUCLEOTIDE SEQUENCE [LARGE SCALE GENOMIC DNA]</scope>
    <source>
        <strain evidence="2">Berkeley</strain>
        <strain evidence="4">Y</strain>
    </source>
</reference>
<sequence>MEHKENNIMFIVAYLIPLITGLLVYILYGSRDSKLRFQSIQAILLGICLIVASIIFGIFDIFITGVGGQVISGILDLILVLVWLYGIYTGYRASRGMNANIPYLSDYASKL</sequence>
<keyword evidence="4" id="KW-1185">Reference proteome</keyword>
<dbReference type="RefSeq" id="WP_009886200.1">
    <property type="nucleotide sequence ID" value="NZ_CP015363.1"/>
</dbReference>
<evidence type="ECO:0000313" key="2">
    <source>
        <dbReference type="EMBL" id="ARD84975.1"/>
    </source>
</evidence>
<evidence type="ECO:0000256" key="1">
    <source>
        <dbReference type="SAM" id="Phobius"/>
    </source>
</evidence>
<dbReference type="GeneID" id="31676594"/>
<name>A0A1V0N4E8_9ARCH</name>
<dbReference type="Proteomes" id="UP000192050">
    <property type="component" value="Chromosome"/>
</dbReference>
<dbReference type="KEGG" id="fai:FAD_1096"/>
<reference evidence="3 5" key="2">
    <citation type="submission" date="2020-05" db="EMBL/GenBank/DDBJ databases">
        <authorList>
            <person name="Zhang R."/>
        </authorList>
    </citation>
    <scope>NUCLEOTIDE SEQUENCE [LARGE SCALE GENOMIC DNA]</scope>
    <source>
        <strain evidence="3 5">DSM 28986</strain>
    </source>
</reference>
<organism evidence="2 4">
    <name type="scientific">Ferroplasma acidiphilum</name>
    <dbReference type="NCBI Taxonomy" id="74969"/>
    <lineage>
        <taxon>Archaea</taxon>
        <taxon>Methanobacteriati</taxon>
        <taxon>Thermoplasmatota</taxon>
        <taxon>Thermoplasmata</taxon>
        <taxon>Thermoplasmatales</taxon>
        <taxon>Ferroplasmaceae</taxon>
        <taxon>Ferroplasma</taxon>
    </lineage>
</organism>
<dbReference type="EMBL" id="JABGBP010000025">
    <property type="protein sequence ID" value="NOL59394.1"/>
    <property type="molecule type" value="Genomic_DNA"/>
</dbReference>
<dbReference type="EMBL" id="CP015363">
    <property type="protein sequence ID" value="ARD84975.1"/>
    <property type="molecule type" value="Genomic_DNA"/>
</dbReference>
<accession>A0A1V0N4E8</accession>
<feature type="transmembrane region" description="Helical" evidence="1">
    <location>
        <begin position="69"/>
        <end position="88"/>
    </location>
</feature>
<dbReference type="Proteomes" id="UP000546917">
    <property type="component" value="Unassembled WGS sequence"/>
</dbReference>
<evidence type="ECO:0000313" key="4">
    <source>
        <dbReference type="Proteomes" id="UP000192050"/>
    </source>
</evidence>